<dbReference type="InterPro" id="IPR050099">
    <property type="entry name" value="SIS_GmhA/DiaA_subfam"/>
</dbReference>
<dbReference type="OrthoDB" id="9810929at2"/>
<dbReference type="Proteomes" id="UP000000849">
    <property type="component" value="Chromosome"/>
</dbReference>
<dbReference type="SUPFAM" id="SSF53697">
    <property type="entry name" value="SIS domain"/>
    <property type="match status" value="1"/>
</dbReference>
<evidence type="ECO:0000259" key="1">
    <source>
        <dbReference type="PROSITE" id="PS51464"/>
    </source>
</evidence>
<sequence length="208" mass="21821">MTTTAVDSTTWTGHEFVSVLAETVTSLDLQAVDRIAHRFARVRREQGRVFVIGVGGGAGNATHAVCDLRNLARVDAHSPTDNAATLTAAVNDRGWEEAVAESLACANLGPRDAVMVFSVGGGSESPPVSVNLVRAVRFAAAAGAYVCGVVGPDGGETARLADDCVRVPVSDRSFRTTHTEIAQAVVWHLLVVHPALAAISPTWESLRP</sequence>
<evidence type="ECO:0000313" key="2">
    <source>
        <dbReference type="EMBL" id="ADG76472.1"/>
    </source>
</evidence>
<dbReference type="STRING" id="446466.Cfla_3601"/>
<dbReference type="EMBL" id="CP001964">
    <property type="protein sequence ID" value="ADG76472.1"/>
    <property type="molecule type" value="Genomic_DNA"/>
</dbReference>
<dbReference type="GO" id="GO:0016853">
    <property type="term" value="F:isomerase activity"/>
    <property type="evidence" value="ECO:0007669"/>
    <property type="project" value="UniProtKB-KW"/>
</dbReference>
<proteinExistence type="predicted"/>
<dbReference type="Gene3D" id="3.40.50.10490">
    <property type="entry name" value="Glucose-6-phosphate isomerase like protein, domain 1"/>
    <property type="match status" value="1"/>
</dbReference>
<dbReference type="RefSeq" id="WP_013118800.1">
    <property type="nucleotide sequence ID" value="NC_014151.1"/>
</dbReference>
<keyword evidence="2" id="KW-0413">Isomerase</keyword>
<evidence type="ECO:0000313" key="3">
    <source>
        <dbReference type="Proteomes" id="UP000000849"/>
    </source>
</evidence>
<dbReference type="PANTHER" id="PTHR30390">
    <property type="entry name" value="SEDOHEPTULOSE 7-PHOSPHATE ISOMERASE / DNAA INITIATOR-ASSOCIATING FACTOR FOR REPLICATION INITIATION"/>
    <property type="match status" value="1"/>
</dbReference>
<protein>
    <submittedName>
        <fullName evidence="2">Sugar isomerase family protein</fullName>
    </submittedName>
</protein>
<reference evidence="2 3" key="1">
    <citation type="journal article" date="2010" name="Stand. Genomic Sci.">
        <title>Complete genome sequence of Cellulomonas flavigena type strain (134).</title>
        <authorList>
            <person name="Abt B."/>
            <person name="Foster B."/>
            <person name="Lapidus A."/>
            <person name="Clum A."/>
            <person name="Sun H."/>
            <person name="Pukall R."/>
            <person name="Lucas S."/>
            <person name="Glavina Del Rio T."/>
            <person name="Nolan M."/>
            <person name="Tice H."/>
            <person name="Cheng J.F."/>
            <person name="Pitluck S."/>
            <person name="Liolios K."/>
            <person name="Ivanova N."/>
            <person name="Mavromatis K."/>
            <person name="Ovchinnikova G."/>
            <person name="Pati A."/>
            <person name="Goodwin L."/>
            <person name="Chen A."/>
            <person name="Palaniappan K."/>
            <person name="Land M."/>
            <person name="Hauser L."/>
            <person name="Chang Y.J."/>
            <person name="Jeffries C.D."/>
            <person name="Rohde M."/>
            <person name="Goker M."/>
            <person name="Woyke T."/>
            <person name="Bristow J."/>
            <person name="Eisen J.A."/>
            <person name="Markowitz V."/>
            <person name="Hugenholtz P."/>
            <person name="Kyrpides N.C."/>
            <person name="Klenk H.P."/>
        </authorList>
    </citation>
    <scope>NUCLEOTIDE SEQUENCE [LARGE SCALE GENOMIC DNA]</scope>
    <source>
        <strain evidence="3">ATCC 482 / DSM 20109 / BCRC 11376 / JCM 18109 / NBRC 3775 / NCIMB 8073 / NRS 134</strain>
    </source>
</reference>
<dbReference type="SMR" id="D5UDL6"/>
<dbReference type="eggNOG" id="COG0279">
    <property type="taxonomic scope" value="Bacteria"/>
</dbReference>
<dbReference type="GO" id="GO:1901135">
    <property type="term" value="P:carbohydrate derivative metabolic process"/>
    <property type="evidence" value="ECO:0007669"/>
    <property type="project" value="InterPro"/>
</dbReference>
<dbReference type="InterPro" id="IPR001347">
    <property type="entry name" value="SIS_dom"/>
</dbReference>
<keyword evidence="3" id="KW-1185">Reference proteome</keyword>
<dbReference type="PROSITE" id="PS51464">
    <property type="entry name" value="SIS"/>
    <property type="match status" value="1"/>
</dbReference>
<organism evidence="2 3">
    <name type="scientific">Cellulomonas flavigena (strain ATCC 482 / DSM 20109 / BCRC 11376 / JCM 18109 / NBRC 3775 / NCIMB 8073 / NRS 134)</name>
    <dbReference type="NCBI Taxonomy" id="446466"/>
    <lineage>
        <taxon>Bacteria</taxon>
        <taxon>Bacillati</taxon>
        <taxon>Actinomycetota</taxon>
        <taxon>Actinomycetes</taxon>
        <taxon>Micrococcales</taxon>
        <taxon>Cellulomonadaceae</taxon>
        <taxon>Cellulomonas</taxon>
    </lineage>
</organism>
<dbReference type="PANTHER" id="PTHR30390:SF6">
    <property type="entry name" value="DNAA INITIATOR-ASSOCIATING PROTEIN DIAA"/>
    <property type="match status" value="1"/>
</dbReference>
<dbReference type="HOGENOM" id="CLU_080999_1_1_11"/>
<accession>D5UDL6</accession>
<name>D5UDL6_CELFN</name>
<dbReference type="InterPro" id="IPR046348">
    <property type="entry name" value="SIS_dom_sf"/>
</dbReference>
<feature type="domain" description="SIS" evidence="1">
    <location>
        <begin position="35"/>
        <end position="208"/>
    </location>
</feature>
<dbReference type="AlphaFoldDB" id="D5UDL6"/>
<dbReference type="KEGG" id="cfl:Cfla_3601"/>
<dbReference type="GO" id="GO:0097367">
    <property type="term" value="F:carbohydrate derivative binding"/>
    <property type="evidence" value="ECO:0007669"/>
    <property type="project" value="InterPro"/>
</dbReference>
<gene>
    <name evidence="2" type="ordered locus">Cfla_3601</name>
</gene>